<evidence type="ECO:0000313" key="3">
    <source>
        <dbReference type="Proteomes" id="UP000178121"/>
    </source>
</evidence>
<evidence type="ECO:0000313" key="2">
    <source>
        <dbReference type="EMBL" id="OHA20902.1"/>
    </source>
</evidence>
<evidence type="ECO:0000256" key="1">
    <source>
        <dbReference type="SAM" id="Phobius"/>
    </source>
</evidence>
<keyword evidence="1" id="KW-1133">Transmembrane helix</keyword>
<gene>
    <name evidence="2" type="ORF">A2849_01990</name>
</gene>
<dbReference type="AlphaFoldDB" id="A0A1G2MCZ4"/>
<name>A0A1G2MCZ4_9BACT</name>
<reference evidence="2 3" key="1">
    <citation type="journal article" date="2016" name="Nat. Commun.">
        <title>Thousands of microbial genomes shed light on interconnected biogeochemical processes in an aquifer system.</title>
        <authorList>
            <person name="Anantharaman K."/>
            <person name="Brown C.T."/>
            <person name="Hug L.A."/>
            <person name="Sharon I."/>
            <person name="Castelle C.J."/>
            <person name="Probst A.J."/>
            <person name="Thomas B.C."/>
            <person name="Singh A."/>
            <person name="Wilkins M.J."/>
            <person name="Karaoz U."/>
            <person name="Brodie E.L."/>
            <person name="Williams K.H."/>
            <person name="Hubbard S.S."/>
            <person name="Banfield J.F."/>
        </authorList>
    </citation>
    <scope>NUCLEOTIDE SEQUENCE [LARGE SCALE GENOMIC DNA]</scope>
</reference>
<accession>A0A1G2MCZ4</accession>
<proteinExistence type="predicted"/>
<sequence>MKISPATRIAFGKVFKHMRPKYESAHFGRDALFDWKIVVFAFLFLNILAVVMSVFVYREVNQGEIFLVDKKEPISLHTFNKFELEKTVAFFKEKELRFQALKLKGPLTADPYVPKATSKK</sequence>
<dbReference type="EMBL" id="MHRI01000019">
    <property type="protein sequence ID" value="OHA20902.1"/>
    <property type="molecule type" value="Genomic_DNA"/>
</dbReference>
<comment type="caution">
    <text evidence="2">The sequence shown here is derived from an EMBL/GenBank/DDBJ whole genome shotgun (WGS) entry which is preliminary data.</text>
</comment>
<keyword evidence="1" id="KW-0472">Membrane</keyword>
<organism evidence="2 3">
    <name type="scientific">Candidatus Taylorbacteria bacterium RIFCSPHIGHO2_01_FULL_51_15</name>
    <dbReference type="NCBI Taxonomy" id="1802304"/>
    <lineage>
        <taxon>Bacteria</taxon>
        <taxon>Candidatus Tayloriibacteriota</taxon>
    </lineage>
</organism>
<feature type="transmembrane region" description="Helical" evidence="1">
    <location>
        <begin position="37"/>
        <end position="57"/>
    </location>
</feature>
<keyword evidence="1" id="KW-0812">Transmembrane</keyword>
<dbReference type="Proteomes" id="UP000178121">
    <property type="component" value="Unassembled WGS sequence"/>
</dbReference>
<protein>
    <submittedName>
        <fullName evidence="2">Uncharacterized protein</fullName>
    </submittedName>
</protein>